<evidence type="ECO:0000313" key="2">
    <source>
        <dbReference type="Proteomes" id="UP000724874"/>
    </source>
</evidence>
<name>A0A9P5TPP9_GYMJU</name>
<proteinExistence type="predicted"/>
<dbReference type="AlphaFoldDB" id="A0A9P5TPP9"/>
<accession>A0A9P5TPP9</accession>
<evidence type="ECO:0000313" key="1">
    <source>
        <dbReference type="EMBL" id="KAF8903122.1"/>
    </source>
</evidence>
<protein>
    <submittedName>
        <fullName evidence="1">Uncharacterized protein</fullName>
    </submittedName>
</protein>
<reference evidence="1" key="1">
    <citation type="submission" date="2020-11" db="EMBL/GenBank/DDBJ databases">
        <authorList>
            <consortium name="DOE Joint Genome Institute"/>
            <person name="Ahrendt S."/>
            <person name="Riley R."/>
            <person name="Andreopoulos W."/>
            <person name="LaButti K."/>
            <person name="Pangilinan J."/>
            <person name="Ruiz-duenas F.J."/>
            <person name="Barrasa J.M."/>
            <person name="Sanchez-Garcia M."/>
            <person name="Camarero S."/>
            <person name="Miyauchi S."/>
            <person name="Serrano A."/>
            <person name="Linde D."/>
            <person name="Babiker R."/>
            <person name="Drula E."/>
            <person name="Ayuso-Fernandez I."/>
            <person name="Pacheco R."/>
            <person name="Padilla G."/>
            <person name="Ferreira P."/>
            <person name="Barriuso J."/>
            <person name="Kellner H."/>
            <person name="Castanera R."/>
            <person name="Alfaro M."/>
            <person name="Ramirez L."/>
            <person name="Pisabarro A.G."/>
            <person name="Kuo A."/>
            <person name="Tritt A."/>
            <person name="Lipzen A."/>
            <person name="He G."/>
            <person name="Yan M."/>
            <person name="Ng V."/>
            <person name="Cullen D."/>
            <person name="Martin F."/>
            <person name="Rosso M.-N."/>
            <person name="Henrissat B."/>
            <person name="Hibbett D."/>
            <person name="Martinez A.T."/>
            <person name="Grigoriev I.V."/>
        </authorList>
    </citation>
    <scope>NUCLEOTIDE SEQUENCE</scope>
    <source>
        <strain evidence="1">AH 44721</strain>
    </source>
</reference>
<gene>
    <name evidence="1" type="ORF">CPB84DRAFT_802664</name>
</gene>
<sequence>MARFRFFNNHMSCLYPALDSPHLFLPVQSHSLQPSRPLLAVPTTSTALLLLLSDSSRNTLLVISLSRMFVAPHTCLFYVHYPHCVAGPHLPSLISPPQFAKLFASELVLYLYPRTIISFNNPPKSHNHPRPLSVPPSIRRRSTFPLLSDLASVSPHALSKAAITCSLTLNPRVLVRLIYV</sequence>
<comment type="caution">
    <text evidence="1">The sequence shown here is derived from an EMBL/GenBank/DDBJ whole genome shotgun (WGS) entry which is preliminary data.</text>
</comment>
<keyword evidence="2" id="KW-1185">Reference proteome</keyword>
<dbReference type="Proteomes" id="UP000724874">
    <property type="component" value="Unassembled WGS sequence"/>
</dbReference>
<organism evidence="1 2">
    <name type="scientific">Gymnopilus junonius</name>
    <name type="common">Spectacular rustgill mushroom</name>
    <name type="synonym">Gymnopilus spectabilis subsp. junonius</name>
    <dbReference type="NCBI Taxonomy" id="109634"/>
    <lineage>
        <taxon>Eukaryota</taxon>
        <taxon>Fungi</taxon>
        <taxon>Dikarya</taxon>
        <taxon>Basidiomycota</taxon>
        <taxon>Agaricomycotina</taxon>
        <taxon>Agaricomycetes</taxon>
        <taxon>Agaricomycetidae</taxon>
        <taxon>Agaricales</taxon>
        <taxon>Agaricineae</taxon>
        <taxon>Hymenogastraceae</taxon>
        <taxon>Gymnopilus</taxon>
    </lineage>
</organism>
<dbReference type="EMBL" id="JADNYJ010000032">
    <property type="protein sequence ID" value="KAF8903122.1"/>
    <property type="molecule type" value="Genomic_DNA"/>
</dbReference>